<gene>
    <name evidence="6" type="primary">SAS10_1</name>
    <name evidence="6" type="ORF">K7432_009960</name>
</gene>
<feature type="domain" description="Sas10 C-terminal" evidence="5">
    <location>
        <begin position="46"/>
        <end position="118"/>
    </location>
</feature>
<name>A0ABR2VX25_9FUNG</name>
<evidence type="ECO:0000313" key="6">
    <source>
        <dbReference type="EMBL" id="KAK9707829.1"/>
    </source>
</evidence>
<feature type="region of interest" description="Disordered" evidence="4">
    <location>
        <begin position="62"/>
        <end position="82"/>
    </location>
</feature>
<keyword evidence="7" id="KW-1185">Reference proteome</keyword>
<evidence type="ECO:0000256" key="2">
    <source>
        <dbReference type="ARBA" id="ARBA00010979"/>
    </source>
</evidence>
<evidence type="ECO:0000256" key="4">
    <source>
        <dbReference type="SAM" id="MobiDB-lite"/>
    </source>
</evidence>
<proteinExistence type="inferred from homology"/>
<dbReference type="Proteomes" id="UP001479436">
    <property type="component" value="Unassembled WGS sequence"/>
</dbReference>
<dbReference type="PANTHER" id="PTHR13237:SF8">
    <property type="entry name" value="SOMETHING ABOUT SILENCING PROTEIN 10"/>
    <property type="match status" value="1"/>
</dbReference>
<keyword evidence="3" id="KW-0539">Nucleus</keyword>
<protein>
    <submittedName>
        <fullName evidence="6">Something about silencing protein 10</fullName>
    </submittedName>
</protein>
<dbReference type="EMBL" id="JASJQH010007526">
    <property type="protein sequence ID" value="KAK9707829.1"/>
    <property type="molecule type" value="Genomic_DNA"/>
</dbReference>
<evidence type="ECO:0000313" key="7">
    <source>
        <dbReference type="Proteomes" id="UP001479436"/>
    </source>
</evidence>
<dbReference type="PANTHER" id="PTHR13237">
    <property type="entry name" value="SOMETHING ABOUT SILENCING PROTEIN 10-RELATED"/>
    <property type="match status" value="1"/>
</dbReference>
<accession>A0ABR2VX25</accession>
<comment type="caution">
    <text evidence="6">The sequence shown here is derived from an EMBL/GenBank/DDBJ whole genome shotgun (WGS) entry which is preliminary data.</text>
</comment>
<comment type="subcellular location">
    <subcellularLocation>
        <location evidence="1">Nucleus</location>
    </subcellularLocation>
</comment>
<feature type="region of interest" description="Disordered" evidence="4">
    <location>
        <begin position="17"/>
        <end position="43"/>
    </location>
</feature>
<sequence>MNDSGEDEYYAEVKKALGEKRKEKAEQAASAHARENPWIEDTVDDGDKRKINYAILKNRGLTPRRKKENRNPRVKHRNKYDKATKRIKSIKPMASGPVGVYGGEKTGIKTKLAKSVKLG</sequence>
<evidence type="ECO:0000256" key="1">
    <source>
        <dbReference type="ARBA" id="ARBA00004123"/>
    </source>
</evidence>
<organism evidence="6 7">
    <name type="scientific">Basidiobolus ranarum</name>
    <dbReference type="NCBI Taxonomy" id="34480"/>
    <lineage>
        <taxon>Eukaryota</taxon>
        <taxon>Fungi</taxon>
        <taxon>Fungi incertae sedis</taxon>
        <taxon>Zoopagomycota</taxon>
        <taxon>Entomophthoromycotina</taxon>
        <taxon>Basidiobolomycetes</taxon>
        <taxon>Basidiobolales</taxon>
        <taxon>Basidiobolaceae</taxon>
        <taxon>Basidiobolus</taxon>
    </lineage>
</organism>
<evidence type="ECO:0000259" key="5">
    <source>
        <dbReference type="Pfam" id="PF09368"/>
    </source>
</evidence>
<reference evidence="6 7" key="1">
    <citation type="submission" date="2023-04" db="EMBL/GenBank/DDBJ databases">
        <title>Genome of Basidiobolus ranarum AG-B5.</title>
        <authorList>
            <person name="Stajich J.E."/>
            <person name="Carter-House D."/>
            <person name="Gryganskyi A."/>
        </authorList>
    </citation>
    <scope>NUCLEOTIDE SEQUENCE [LARGE SCALE GENOMIC DNA]</scope>
    <source>
        <strain evidence="6 7">AG-B5</strain>
    </source>
</reference>
<comment type="similarity">
    <text evidence="2">Belongs to the SAS10 family.</text>
</comment>
<evidence type="ECO:0000256" key="3">
    <source>
        <dbReference type="ARBA" id="ARBA00023242"/>
    </source>
</evidence>
<feature type="compositionally biased region" description="Basic and acidic residues" evidence="4">
    <location>
        <begin position="17"/>
        <end position="37"/>
    </location>
</feature>
<dbReference type="InterPro" id="IPR018972">
    <property type="entry name" value="Sas10_C_dom"/>
</dbReference>
<dbReference type="Pfam" id="PF09368">
    <property type="entry name" value="Sas10"/>
    <property type="match status" value="1"/>
</dbReference>